<comment type="caution">
    <text evidence="13">The sequence shown here is derived from an EMBL/GenBank/DDBJ whole genome shotgun (WGS) entry which is preliminary data.</text>
</comment>
<name>A0AAN7VZE0_9PEZI</name>
<evidence type="ECO:0000259" key="9">
    <source>
        <dbReference type="Pfam" id="PF01773"/>
    </source>
</evidence>
<reference evidence="13" key="1">
    <citation type="submission" date="2023-08" db="EMBL/GenBank/DDBJ databases">
        <title>Black Yeasts Isolated from many extreme environments.</title>
        <authorList>
            <person name="Coleine C."/>
            <person name="Stajich J.E."/>
            <person name="Selbmann L."/>
        </authorList>
    </citation>
    <scope>NUCLEOTIDE SEQUENCE</scope>
    <source>
        <strain evidence="13">CCFEE 5810</strain>
    </source>
</reference>
<evidence type="ECO:0000313" key="14">
    <source>
        <dbReference type="Proteomes" id="UP001310594"/>
    </source>
</evidence>
<dbReference type="InterPro" id="IPR008276">
    <property type="entry name" value="C_nuclsd_transpt"/>
</dbReference>
<keyword evidence="3" id="KW-1003">Cell membrane</keyword>
<accession>A0AAN7VZE0</accession>
<feature type="transmembrane region" description="Helical" evidence="8">
    <location>
        <begin position="110"/>
        <end position="130"/>
    </location>
</feature>
<feature type="domain" description="NYN" evidence="10">
    <location>
        <begin position="646"/>
        <end position="776"/>
    </location>
</feature>
<dbReference type="GO" id="GO:0005337">
    <property type="term" value="F:nucleoside transmembrane transporter activity"/>
    <property type="evidence" value="ECO:0007669"/>
    <property type="project" value="InterPro"/>
</dbReference>
<dbReference type="GO" id="GO:0005886">
    <property type="term" value="C:plasma membrane"/>
    <property type="evidence" value="ECO:0007669"/>
    <property type="project" value="UniProtKB-SubCell"/>
</dbReference>
<dbReference type="Proteomes" id="UP001310594">
    <property type="component" value="Unassembled WGS sequence"/>
</dbReference>
<feature type="domain" description="Concentrative nucleoside transporter C-terminal" evidence="11">
    <location>
        <begin position="401"/>
        <end position="610"/>
    </location>
</feature>
<feature type="compositionally biased region" description="Basic and acidic residues" evidence="7">
    <location>
        <begin position="41"/>
        <end position="71"/>
    </location>
</feature>
<keyword evidence="5 8" id="KW-1133">Transmembrane helix</keyword>
<feature type="region of interest" description="Disordered" evidence="7">
    <location>
        <begin position="33"/>
        <end position="71"/>
    </location>
</feature>
<evidence type="ECO:0000313" key="13">
    <source>
        <dbReference type="EMBL" id="KAK5692001.1"/>
    </source>
</evidence>
<dbReference type="InterPro" id="IPR021139">
    <property type="entry name" value="NYN"/>
</dbReference>
<dbReference type="PANTHER" id="PTHR10590">
    <property type="entry name" value="SODIUM/NUCLEOSIDE COTRANSPORTER"/>
    <property type="match status" value="1"/>
</dbReference>
<dbReference type="InterPro" id="IPR002668">
    <property type="entry name" value="CNT_N_dom"/>
</dbReference>
<keyword evidence="4 8" id="KW-0812">Transmembrane</keyword>
<protein>
    <submittedName>
        <fullName evidence="13">Uncharacterized protein</fullName>
    </submittedName>
</protein>
<evidence type="ECO:0000259" key="12">
    <source>
        <dbReference type="Pfam" id="PF07670"/>
    </source>
</evidence>
<feature type="transmembrane region" description="Helical" evidence="8">
    <location>
        <begin position="333"/>
        <end position="356"/>
    </location>
</feature>
<evidence type="ECO:0000256" key="4">
    <source>
        <dbReference type="ARBA" id="ARBA00022692"/>
    </source>
</evidence>
<evidence type="ECO:0000256" key="3">
    <source>
        <dbReference type="ARBA" id="ARBA00022475"/>
    </source>
</evidence>
<dbReference type="AlphaFoldDB" id="A0AAN7VZE0"/>
<feature type="domain" description="Concentrative nucleoside transporter N-terminal" evidence="9">
    <location>
        <begin position="220"/>
        <end position="291"/>
    </location>
</feature>
<evidence type="ECO:0000256" key="7">
    <source>
        <dbReference type="SAM" id="MobiDB-lite"/>
    </source>
</evidence>
<dbReference type="EMBL" id="JAVRQU010000020">
    <property type="protein sequence ID" value="KAK5692001.1"/>
    <property type="molecule type" value="Genomic_DNA"/>
</dbReference>
<feature type="transmembrane region" description="Helical" evidence="8">
    <location>
        <begin position="455"/>
        <end position="480"/>
    </location>
</feature>
<dbReference type="InterPro" id="IPR011657">
    <property type="entry name" value="CNT_C_dom"/>
</dbReference>
<feature type="transmembrane region" description="Helical" evidence="8">
    <location>
        <begin position="239"/>
        <end position="259"/>
    </location>
</feature>
<dbReference type="GO" id="GO:0015293">
    <property type="term" value="F:symporter activity"/>
    <property type="evidence" value="ECO:0007669"/>
    <property type="project" value="TreeGrafter"/>
</dbReference>
<dbReference type="Pfam" id="PF07662">
    <property type="entry name" value="Nucleos_tra2_C"/>
    <property type="match status" value="1"/>
</dbReference>
<keyword evidence="6 8" id="KW-0472">Membrane</keyword>
<feature type="transmembrane region" description="Helical" evidence="8">
    <location>
        <begin position="590"/>
        <end position="613"/>
    </location>
</feature>
<dbReference type="Pfam" id="PF07670">
    <property type="entry name" value="Gate"/>
    <property type="match status" value="1"/>
</dbReference>
<comment type="subcellular location">
    <subcellularLocation>
        <location evidence="1">Cell membrane</location>
        <topology evidence="1">Multi-pass membrane protein</topology>
    </subcellularLocation>
</comment>
<dbReference type="Pfam" id="PF01773">
    <property type="entry name" value="Nucleos_tra2_N"/>
    <property type="match status" value="1"/>
</dbReference>
<feature type="transmembrane region" description="Helical" evidence="8">
    <location>
        <begin position="216"/>
        <end position="233"/>
    </location>
</feature>
<evidence type="ECO:0000256" key="1">
    <source>
        <dbReference type="ARBA" id="ARBA00004651"/>
    </source>
</evidence>
<feature type="transmembrane region" description="Helical" evidence="8">
    <location>
        <begin position="376"/>
        <end position="396"/>
    </location>
</feature>
<dbReference type="CDD" id="cd11297">
    <property type="entry name" value="PIN_LabA-like_N_1"/>
    <property type="match status" value="1"/>
</dbReference>
<feature type="transmembrane region" description="Helical" evidence="8">
    <location>
        <begin position="184"/>
        <end position="204"/>
    </location>
</feature>
<evidence type="ECO:0000259" key="10">
    <source>
        <dbReference type="Pfam" id="PF01936"/>
    </source>
</evidence>
<dbReference type="Pfam" id="PF01936">
    <property type="entry name" value="NYN"/>
    <property type="match status" value="1"/>
</dbReference>
<feature type="domain" description="Nucleoside transporter/FeoB GTPase Gate" evidence="12">
    <location>
        <begin position="301"/>
        <end position="398"/>
    </location>
</feature>
<evidence type="ECO:0000256" key="5">
    <source>
        <dbReference type="ARBA" id="ARBA00022989"/>
    </source>
</evidence>
<evidence type="ECO:0000259" key="11">
    <source>
        <dbReference type="Pfam" id="PF07662"/>
    </source>
</evidence>
<evidence type="ECO:0000256" key="8">
    <source>
        <dbReference type="SAM" id="Phobius"/>
    </source>
</evidence>
<feature type="transmembrane region" description="Helical" evidence="8">
    <location>
        <begin position="297"/>
        <end position="321"/>
    </location>
</feature>
<gene>
    <name evidence="13" type="ORF">LTR97_011172</name>
</gene>
<dbReference type="GO" id="GO:0004540">
    <property type="term" value="F:RNA nuclease activity"/>
    <property type="evidence" value="ECO:0007669"/>
    <property type="project" value="InterPro"/>
</dbReference>
<feature type="transmembrane region" description="Helical" evidence="8">
    <location>
        <begin position="137"/>
        <end position="158"/>
    </location>
</feature>
<evidence type="ECO:0000256" key="6">
    <source>
        <dbReference type="ARBA" id="ARBA00023136"/>
    </source>
</evidence>
<proteinExistence type="inferred from homology"/>
<sequence length="954" mass="104572">MANINDVAPGATHIHEHTHLHHNHAAVSENDHSAPLYLDDSSPKRDTVRRSNSHDHMHHAAPEAHANHKGDFNVADVEKGEIDRITPVSSTDGTPRDSQEHVGWYRKYRVYIHVTLFLLATAWWAASLALHRNDKNWVIPFLLWLAFSLRLLTLYVPVRLVMNPVRWVWRNTCVRATSYIPEKWRTPLAAVGTVAVILVGSFASKENADNTHENRAVSLFGLAVLIASLWATSRNRKAINWHTVISGMLIQYVVALFVLRTSVGYDIFNFISGLARSLLGFAGDGVSFLTSADVLELGWFLIGVLPAIIFFVSLVQLMYYVGLVQWFIGKFAVFFFWAMRISGAESVVAAATPFIGQGESAMLIKPFVAHLTMCELHQVMCSGFATIAGSVLVAYIGEQLCVMSIPASLAVSKLRYPEEEVSLTAGKVVVPNDDENESANALHAFANGAWLGLKIAGMILCTLLCIIAFVALINGLLTWFGHYLNLTGEYDLTIELILGYLFYPIAFLLGVPRGPDLLKVSRLIGIKVVTNEFVAFNALTTDPLYAGMSPRSKLIATYSLCGFGNIGSLGTQIGVLSQIAPSRGGDVSKLAMSALITGVLSTLSSASIAGLVIQDQTNFKEALLNHTQIEFSMATMRLPPPPDSHVVLLIDSDDLCPEDVDALISDLTTHGPRVMVRRIYGRWTLENMCRWRRCLARHALQPMLDQQWTQWDGSMIIDAMDLLHSHRFSHFCIASGYNSGYGRIFSRIREQGAVVYGYGSGGAQAEDCAATCDRYRSFAELDGHPDKQAIHATPSTPTSTPVTNAPAAAVPMPAHTHVALSQPIQIDQTARDALTLGIFKSAQPDGQALLDDVAEYMWKSHGCCHCMYGYDDSLQFVRATGIAYSKRLITNGHLPPITFVSLKTGAGATMSGSEGLVYRMEEMVVVPTELGHACAHDLAAQQDCLADYEVITTI</sequence>
<evidence type="ECO:0000256" key="2">
    <source>
        <dbReference type="ARBA" id="ARBA00009033"/>
    </source>
</evidence>
<dbReference type="PANTHER" id="PTHR10590:SF4">
    <property type="entry name" value="SOLUTE CARRIER FAMILY 28 MEMBER 3"/>
    <property type="match status" value="1"/>
</dbReference>
<feature type="transmembrane region" description="Helical" evidence="8">
    <location>
        <begin position="271"/>
        <end position="291"/>
    </location>
</feature>
<feature type="transmembrane region" description="Helical" evidence="8">
    <location>
        <begin position="492"/>
        <end position="511"/>
    </location>
</feature>
<dbReference type="InterPro" id="IPR011642">
    <property type="entry name" value="Gate_dom"/>
</dbReference>
<comment type="similarity">
    <text evidence="2">Belongs to the concentrative nucleoside transporter (CNT) (TC 2.A.41) family.</text>
</comment>
<organism evidence="13 14">
    <name type="scientific">Elasticomyces elasticus</name>
    <dbReference type="NCBI Taxonomy" id="574655"/>
    <lineage>
        <taxon>Eukaryota</taxon>
        <taxon>Fungi</taxon>
        <taxon>Dikarya</taxon>
        <taxon>Ascomycota</taxon>
        <taxon>Pezizomycotina</taxon>
        <taxon>Dothideomycetes</taxon>
        <taxon>Dothideomycetidae</taxon>
        <taxon>Mycosphaerellales</taxon>
        <taxon>Teratosphaeriaceae</taxon>
        <taxon>Elasticomyces</taxon>
    </lineage>
</organism>